<protein>
    <submittedName>
        <fullName evidence="1">Uncharacterized protein</fullName>
    </submittedName>
</protein>
<dbReference type="AlphaFoldDB" id="A0AAD7SS60"/>
<gene>
    <name evidence="1" type="ORF">AAFF_G00275130</name>
</gene>
<dbReference type="Proteomes" id="UP001221898">
    <property type="component" value="Unassembled WGS sequence"/>
</dbReference>
<organism evidence="1 2">
    <name type="scientific">Aldrovandia affinis</name>
    <dbReference type="NCBI Taxonomy" id="143900"/>
    <lineage>
        <taxon>Eukaryota</taxon>
        <taxon>Metazoa</taxon>
        <taxon>Chordata</taxon>
        <taxon>Craniata</taxon>
        <taxon>Vertebrata</taxon>
        <taxon>Euteleostomi</taxon>
        <taxon>Actinopterygii</taxon>
        <taxon>Neopterygii</taxon>
        <taxon>Teleostei</taxon>
        <taxon>Notacanthiformes</taxon>
        <taxon>Halosauridae</taxon>
        <taxon>Aldrovandia</taxon>
    </lineage>
</organism>
<dbReference type="EMBL" id="JAINUG010000038">
    <property type="protein sequence ID" value="KAJ8407656.1"/>
    <property type="molecule type" value="Genomic_DNA"/>
</dbReference>
<reference evidence="1" key="1">
    <citation type="journal article" date="2023" name="Science">
        <title>Genome structures resolve the early diversification of teleost fishes.</title>
        <authorList>
            <person name="Parey E."/>
            <person name="Louis A."/>
            <person name="Montfort J."/>
            <person name="Bouchez O."/>
            <person name="Roques C."/>
            <person name="Iampietro C."/>
            <person name="Lluch J."/>
            <person name="Castinel A."/>
            <person name="Donnadieu C."/>
            <person name="Desvignes T."/>
            <person name="Floi Bucao C."/>
            <person name="Jouanno E."/>
            <person name="Wen M."/>
            <person name="Mejri S."/>
            <person name="Dirks R."/>
            <person name="Jansen H."/>
            <person name="Henkel C."/>
            <person name="Chen W.J."/>
            <person name="Zahm M."/>
            <person name="Cabau C."/>
            <person name="Klopp C."/>
            <person name="Thompson A.W."/>
            <person name="Robinson-Rechavi M."/>
            <person name="Braasch I."/>
            <person name="Lecointre G."/>
            <person name="Bobe J."/>
            <person name="Postlethwait J.H."/>
            <person name="Berthelot C."/>
            <person name="Roest Crollius H."/>
            <person name="Guiguen Y."/>
        </authorList>
    </citation>
    <scope>NUCLEOTIDE SEQUENCE</scope>
    <source>
        <strain evidence="1">NC1722</strain>
    </source>
</reference>
<accession>A0AAD7SS60</accession>
<keyword evidence="2" id="KW-1185">Reference proteome</keyword>
<name>A0AAD7SS60_9TELE</name>
<comment type="caution">
    <text evidence="1">The sequence shown here is derived from an EMBL/GenBank/DDBJ whole genome shotgun (WGS) entry which is preliminary data.</text>
</comment>
<proteinExistence type="predicted"/>
<evidence type="ECO:0000313" key="1">
    <source>
        <dbReference type="EMBL" id="KAJ8407656.1"/>
    </source>
</evidence>
<sequence>MSRRPVPGLKFVTNGGLSFGWNPSSHRYADIHFFLKELPVFPAPGSHGGAARGRRRGGVPTACRPSCPRLTLPSFYGAGAEAFSSAADSKGRVRASLSLSKRAGPESEVVALCFAR</sequence>
<evidence type="ECO:0000313" key="2">
    <source>
        <dbReference type="Proteomes" id="UP001221898"/>
    </source>
</evidence>